<sequence length="126" mass="13779">MKNRKSLYIFGALIFLAIIGLGSQLIKDPAGLFRGIAIMALVGVVIYFVVQKLSGSSSPNKSERKAFAQAAKKSKKRFKNKENQTSSSRRGKPGTLTSIKKSKRNTSVHLTVIEGKKGKKKNRASL</sequence>
<dbReference type="NCBIfam" id="NF041554">
    <property type="entry name" value="SA1362_fam"/>
    <property type="match status" value="1"/>
</dbReference>
<keyword evidence="2" id="KW-0472">Membrane</keyword>
<gene>
    <name evidence="3" type="ORF">H9655_02520</name>
</gene>
<name>A0ABR8QK34_9BACI</name>
<evidence type="ECO:0000256" key="1">
    <source>
        <dbReference type="SAM" id="MobiDB-lite"/>
    </source>
</evidence>
<dbReference type="EMBL" id="JACSQT010000001">
    <property type="protein sequence ID" value="MBD7935891.1"/>
    <property type="molecule type" value="Genomic_DNA"/>
</dbReference>
<feature type="transmembrane region" description="Helical" evidence="2">
    <location>
        <begin position="7"/>
        <end position="26"/>
    </location>
</feature>
<evidence type="ECO:0000313" key="3">
    <source>
        <dbReference type="EMBL" id="MBD7935891.1"/>
    </source>
</evidence>
<protein>
    <submittedName>
        <fullName evidence="3">Uncharacterized protein</fullName>
    </submittedName>
</protein>
<evidence type="ECO:0000256" key="2">
    <source>
        <dbReference type="SAM" id="Phobius"/>
    </source>
</evidence>
<proteinExistence type="predicted"/>
<keyword evidence="4" id="KW-1185">Reference proteome</keyword>
<dbReference type="Proteomes" id="UP000657931">
    <property type="component" value="Unassembled WGS sequence"/>
</dbReference>
<keyword evidence="2" id="KW-0812">Transmembrane</keyword>
<evidence type="ECO:0000313" key="4">
    <source>
        <dbReference type="Proteomes" id="UP000657931"/>
    </source>
</evidence>
<dbReference type="InterPro" id="IPR048110">
    <property type="entry name" value="SA1362/YqhP-like"/>
</dbReference>
<accession>A0ABR8QK34</accession>
<reference evidence="3 4" key="1">
    <citation type="submission" date="2020-08" db="EMBL/GenBank/DDBJ databases">
        <title>A Genomic Blueprint of the Chicken Gut Microbiome.</title>
        <authorList>
            <person name="Gilroy R."/>
            <person name="Ravi A."/>
            <person name="Getino M."/>
            <person name="Pursley I."/>
            <person name="Horton D.L."/>
            <person name="Alikhan N.-F."/>
            <person name="Baker D."/>
            <person name="Gharbi K."/>
            <person name="Hall N."/>
            <person name="Watson M."/>
            <person name="Adriaenssens E.M."/>
            <person name="Foster-Nyarko E."/>
            <person name="Jarju S."/>
            <person name="Secka A."/>
            <person name="Antonio M."/>
            <person name="Oren A."/>
            <person name="Chaudhuri R."/>
            <person name="La Ragione R.M."/>
            <person name="Hildebrand F."/>
            <person name="Pallen M.J."/>
        </authorList>
    </citation>
    <scope>NUCLEOTIDE SEQUENCE [LARGE SCALE GENOMIC DNA]</scope>
    <source>
        <strain evidence="3 4">Sa5YUA1</strain>
    </source>
</reference>
<comment type="caution">
    <text evidence="3">The sequence shown here is derived from an EMBL/GenBank/DDBJ whole genome shotgun (WGS) entry which is preliminary data.</text>
</comment>
<organism evidence="3 4">
    <name type="scientific">Cytobacillus stercorigallinarum</name>
    <dbReference type="NCBI Taxonomy" id="2762240"/>
    <lineage>
        <taxon>Bacteria</taxon>
        <taxon>Bacillati</taxon>
        <taxon>Bacillota</taxon>
        <taxon>Bacilli</taxon>
        <taxon>Bacillales</taxon>
        <taxon>Bacillaceae</taxon>
        <taxon>Cytobacillus</taxon>
    </lineage>
</organism>
<feature type="transmembrane region" description="Helical" evidence="2">
    <location>
        <begin position="32"/>
        <end position="50"/>
    </location>
</feature>
<feature type="region of interest" description="Disordered" evidence="1">
    <location>
        <begin position="55"/>
        <end position="105"/>
    </location>
</feature>
<keyword evidence="2" id="KW-1133">Transmembrane helix</keyword>